<dbReference type="OrthoDB" id="7391698at2"/>
<dbReference type="EMBL" id="WTYF01000004">
    <property type="protein sequence ID" value="MXO50373.1"/>
    <property type="molecule type" value="Genomic_DNA"/>
</dbReference>
<reference evidence="2 3" key="1">
    <citation type="submission" date="2019-12" db="EMBL/GenBank/DDBJ databases">
        <title>Genomic-based taxomic classification of the family Erythrobacteraceae.</title>
        <authorList>
            <person name="Xu L."/>
        </authorList>
    </citation>
    <scope>NUCLEOTIDE SEQUENCE [LARGE SCALE GENOMIC DNA]</scope>
    <source>
        <strain evidence="2 3">DSM 16225</strain>
    </source>
</reference>
<feature type="region of interest" description="Disordered" evidence="1">
    <location>
        <begin position="1"/>
        <end position="37"/>
    </location>
</feature>
<accession>A0A844XZ58</accession>
<organism evidence="2 3">
    <name type="scientific">Qipengyuania gaetbuli</name>
    <dbReference type="NCBI Taxonomy" id="266952"/>
    <lineage>
        <taxon>Bacteria</taxon>
        <taxon>Pseudomonadati</taxon>
        <taxon>Pseudomonadota</taxon>
        <taxon>Alphaproteobacteria</taxon>
        <taxon>Sphingomonadales</taxon>
        <taxon>Erythrobacteraceae</taxon>
        <taxon>Qipengyuania</taxon>
    </lineage>
</organism>
<sequence length="92" mass="10528">MTDHPSTYKAENTNREGIQWDDRATLHRTGDGDGVLDDAKSLRSGTFAELIEHVMLMPEGERANYYIEKAGDREFHTEEIASLSRRDDFPRS</sequence>
<comment type="caution">
    <text evidence="2">The sequence shown here is derived from an EMBL/GenBank/DDBJ whole genome shotgun (WGS) entry which is preliminary data.</text>
</comment>
<evidence type="ECO:0000256" key="1">
    <source>
        <dbReference type="SAM" id="MobiDB-lite"/>
    </source>
</evidence>
<dbReference type="Proteomes" id="UP000444185">
    <property type="component" value="Unassembled WGS sequence"/>
</dbReference>
<evidence type="ECO:0000313" key="3">
    <source>
        <dbReference type="Proteomes" id="UP000444185"/>
    </source>
</evidence>
<evidence type="ECO:0000313" key="2">
    <source>
        <dbReference type="EMBL" id="MXO50373.1"/>
    </source>
</evidence>
<dbReference type="AlphaFoldDB" id="A0A844XZ58"/>
<keyword evidence="3" id="KW-1185">Reference proteome</keyword>
<gene>
    <name evidence="2" type="ORF">GRI42_03530</name>
</gene>
<name>A0A844XZ58_9SPHN</name>
<feature type="compositionally biased region" description="Basic and acidic residues" evidence="1">
    <location>
        <begin position="12"/>
        <end position="37"/>
    </location>
</feature>
<proteinExistence type="predicted"/>
<protein>
    <submittedName>
        <fullName evidence="2">Uncharacterized protein</fullName>
    </submittedName>
</protein>
<dbReference type="RefSeq" id="WP_160606975.1">
    <property type="nucleotide sequence ID" value="NZ_JAHVHS010000001.1"/>
</dbReference>